<keyword evidence="2" id="KW-0808">Transferase</keyword>
<feature type="domain" description="Glycosyltransferase subfamily 4-like N-terminal" evidence="1">
    <location>
        <begin position="12"/>
        <end position="172"/>
    </location>
</feature>
<keyword evidence="3" id="KW-1185">Reference proteome</keyword>
<sequence>MIILTPIHSFEPGGVERVAIRLHRAWRALGVESQLVVGRDAGPGKDQRDDLSYAILAPFWLPTAAWETLWMILRLPAVIRHIRPDILFCPGNSYTIVAVAMKLLLGRKCPPVIAKISNDLSRPDIPNPVRFFYRYWLRLQGRLIDRFVALAPAMKPEIERLMEVSDARIDVIEDPALTRRDLEGMPRPVRPVKNATTFAAVGRLAAQKNYALLLRAFARMARPDDRLTLLGDGPERGKLEKLAVSLGIAGQVTFAGHVSDVRARLIQADVFVLSSEYEGVPAVILEALAAYLPVVATDCCVSMKGLLANPRHGIMTPKGDVDAFARAMDDARTMQFDADSVPSLLSRFTIETGAGRYLRAMRNQIRPVRSRR</sequence>
<dbReference type="PANTHER" id="PTHR12526:SF630">
    <property type="entry name" value="GLYCOSYLTRANSFERASE"/>
    <property type="match status" value="1"/>
</dbReference>
<dbReference type="AlphaFoldDB" id="A0A840Z3J3"/>
<dbReference type="RefSeq" id="WP_184005927.1">
    <property type="nucleotide sequence ID" value="NZ_BAABIF010000028.1"/>
</dbReference>
<dbReference type="SUPFAM" id="SSF53756">
    <property type="entry name" value="UDP-Glycosyltransferase/glycogen phosphorylase"/>
    <property type="match status" value="1"/>
</dbReference>
<comment type="caution">
    <text evidence="2">The sequence shown here is derived from an EMBL/GenBank/DDBJ whole genome shotgun (WGS) entry which is preliminary data.</text>
</comment>
<proteinExistence type="predicted"/>
<dbReference type="EMBL" id="JACIJI010000011">
    <property type="protein sequence ID" value="MBB5720256.1"/>
    <property type="molecule type" value="Genomic_DNA"/>
</dbReference>
<reference evidence="2 3" key="1">
    <citation type="submission" date="2020-08" db="EMBL/GenBank/DDBJ databases">
        <title>Genomic Encyclopedia of Type Strains, Phase IV (KMG-IV): sequencing the most valuable type-strain genomes for metagenomic binning, comparative biology and taxonomic classification.</title>
        <authorList>
            <person name="Goeker M."/>
        </authorList>
    </citation>
    <scope>NUCLEOTIDE SEQUENCE [LARGE SCALE GENOMIC DNA]</scope>
    <source>
        <strain evidence="2 3">DSM 27203</strain>
    </source>
</reference>
<name>A0A840Z3J3_9SPHN</name>
<organism evidence="2 3">
    <name type="scientific">Stakelama sediminis</name>
    <dbReference type="NCBI Taxonomy" id="463200"/>
    <lineage>
        <taxon>Bacteria</taxon>
        <taxon>Pseudomonadati</taxon>
        <taxon>Pseudomonadota</taxon>
        <taxon>Alphaproteobacteria</taxon>
        <taxon>Sphingomonadales</taxon>
        <taxon>Sphingomonadaceae</taxon>
        <taxon>Stakelama</taxon>
    </lineage>
</organism>
<gene>
    <name evidence="2" type="ORF">FHR23_003219</name>
</gene>
<dbReference type="Gene3D" id="3.40.50.2000">
    <property type="entry name" value="Glycogen Phosphorylase B"/>
    <property type="match status" value="2"/>
</dbReference>
<dbReference type="InterPro" id="IPR028098">
    <property type="entry name" value="Glyco_trans_4-like_N"/>
</dbReference>
<protein>
    <submittedName>
        <fullName evidence="2">Glycosyltransferase involved in cell wall biosynthesis</fullName>
    </submittedName>
</protein>
<evidence type="ECO:0000313" key="3">
    <source>
        <dbReference type="Proteomes" id="UP000554342"/>
    </source>
</evidence>
<dbReference type="Pfam" id="PF13439">
    <property type="entry name" value="Glyco_transf_4"/>
    <property type="match status" value="1"/>
</dbReference>
<dbReference type="CDD" id="cd03811">
    <property type="entry name" value="GT4_GT28_WabH-like"/>
    <property type="match status" value="1"/>
</dbReference>
<evidence type="ECO:0000259" key="1">
    <source>
        <dbReference type="Pfam" id="PF13439"/>
    </source>
</evidence>
<evidence type="ECO:0000313" key="2">
    <source>
        <dbReference type="EMBL" id="MBB5720256.1"/>
    </source>
</evidence>
<dbReference type="Proteomes" id="UP000554342">
    <property type="component" value="Unassembled WGS sequence"/>
</dbReference>
<dbReference type="Pfam" id="PF13692">
    <property type="entry name" value="Glyco_trans_1_4"/>
    <property type="match status" value="1"/>
</dbReference>
<accession>A0A840Z3J3</accession>
<dbReference type="GO" id="GO:0016757">
    <property type="term" value="F:glycosyltransferase activity"/>
    <property type="evidence" value="ECO:0007669"/>
    <property type="project" value="UniProtKB-ARBA"/>
</dbReference>
<dbReference type="PANTHER" id="PTHR12526">
    <property type="entry name" value="GLYCOSYLTRANSFERASE"/>
    <property type="match status" value="1"/>
</dbReference>